<dbReference type="InterPro" id="IPR036388">
    <property type="entry name" value="WH-like_DNA-bd_sf"/>
</dbReference>
<dbReference type="InterPro" id="IPR011006">
    <property type="entry name" value="CheY-like_superfamily"/>
</dbReference>
<dbReference type="GO" id="GO:0006355">
    <property type="term" value="P:regulation of DNA-templated transcription"/>
    <property type="evidence" value="ECO:0007669"/>
    <property type="project" value="InterPro"/>
</dbReference>
<sequence length="106" mass="12642">MQTIFKCMSPFLILLDDMLSGKSEWKVLKYIRTISSRFVIILTVCRRLNQKITGFHQGTDDYYEGSDRAVDQEMKRIRRTWQNWPIGASEIRTLRELGYRFCVNEK</sequence>
<dbReference type="Proteomes" id="UP001077662">
    <property type="component" value="Unassembled WGS sequence"/>
</dbReference>
<dbReference type="SUPFAM" id="SSF52172">
    <property type="entry name" value="CheY-like"/>
    <property type="match status" value="1"/>
</dbReference>
<dbReference type="AlphaFoldDB" id="A0AAP3DI69"/>
<dbReference type="Gene3D" id="1.10.10.10">
    <property type="entry name" value="Winged helix-like DNA-binding domain superfamily/Winged helix DNA-binding domain"/>
    <property type="match status" value="1"/>
</dbReference>
<evidence type="ECO:0000313" key="3">
    <source>
        <dbReference type="EMBL" id="MCZ0808513.1"/>
    </source>
</evidence>
<dbReference type="GO" id="GO:0003677">
    <property type="term" value="F:DNA binding"/>
    <property type="evidence" value="ECO:0007669"/>
    <property type="project" value="UniProtKB-KW"/>
</dbReference>
<dbReference type="SUPFAM" id="SSF46894">
    <property type="entry name" value="C-terminal effector domain of the bipartite response regulators"/>
    <property type="match status" value="1"/>
</dbReference>
<reference evidence="3" key="1">
    <citation type="submission" date="2022-09" db="EMBL/GenBank/DDBJ databases">
        <title>Genome analysis and characterization of larvicidal activity of Brevibacillus strains.</title>
        <authorList>
            <person name="Patrusheva E.V."/>
            <person name="Izotova A.O."/>
            <person name="Toshchakov S.V."/>
            <person name="Sineoky S.P."/>
        </authorList>
    </citation>
    <scope>NUCLEOTIDE SEQUENCE</scope>
    <source>
        <strain evidence="3">VKPM_B-13247</strain>
    </source>
</reference>
<evidence type="ECO:0000256" key="1">
    <source>
        <dbReference type="ARBA" id="ARBA00023015"/>
    </source>
</evidence>
<keyword evidence="2" id="KW-0804">Transcription</keyword>
<name>A0AAP3DI69_BRELA</name>
<organism evidence="3 4">
    <name type="scientific">Brevibacillus laterosporus</name>
    <name type="common">Bacillus laterosporus</name>
    <dbReference type="NCBI Taxonomy" id="1465"/>
    <lineage>
        <taxon>Bacteria</taxon>
        <taxon>Bacillati</taxon>
        <taxon>Bacillota</taxon>
        <taxon>Bacilli</taxon>
        <taxon>Bacillales</taxon>
        <taxon>Paenibacillaceae</taxon>
        <taxon>Brevibacillus</taxon>
    </lineage>
</organism>
<comment type="caution">
    <text evidence="3">The sequence shown here is derived from an EMBL/GenBank/DDBJ whole genome shotgun (WGS) entry which is preliminary data.</text>
</comment>
<protein>
    <submittedName>
        <fullName evidence="3">DNA-binding response regulator</fullName>
    </submittedName>
</protein>
<dbReference type="RefSeq" id="WP_104148728.1">
    <property type="nucleotide sequence ID" value="NZ_JANSGW010000021.1"/>
</dbReference>
<keyword evidence="1" id="KW-0805">Transcription regulation</keyword>
<dbReference type="InterPro" id="IPR016032">
    <property type="entry name" value="Sig_transdc_resp-reg_C-effctor"/>
</dbReference>
<gene>
    <name evidence="3" type="ORF">O0554_16605</name>
</gene>
<evidence type="ECO:0000256" key="2">
    <source>
        <dbReference type="ARBA" id="ARBA00023163"/>
    </source>
</evidence>
<accession>A0AAP3DI69</accession>
<keyword evidence="3" id="KW-0238">DNA-binding</keyword>
<evidence type="ECO:0000313" key="4">
    <source>
        <dbReference type="Proteomes" id="UP001077662"/>
    </source>
</evidence>
<proteinExistence type="predicted"/>
<dbReference type="EMBL" id="JAPTNE010000021">
    <property type="protein sequence ID" value="MCZ0808513.1"/>
    <property type="molecule type" value="Genomic_DNA"/>
</dbReference>